<proteinExistence type="predicted"/>
<accession>A0A9W4CT06</accession>
<keyword evidence="2" id="KW-1185">Reference proteome</keyword>
<organism evidence="1 2">
    <name type="scientific">Planktothrix pseudagardhii</name>
    <dbReference type="NCBI Taxonomy" id="132604"/>
    <lineage>
        <taxon>Bacteria</taxon>
        <taxon>Bacillati</taxon>
        <taxon>Cyanobacteriota</taxon>
        <taxon>Cyanophyceae</taxon>
        <taxon>Oscillatoriophycideae</taxon>
        <taxon>Oscillatoriales</taxon>
        <taxon>Microcoleaceae</taxon>
        <taxon>Planktothrix</taxon>
    </lineage>
</organism>
<sequence length="75" mass="8412">MNTSSYSTQEELKTAIASYNPFSRVAIDNVNSIRKEEPFLKSLNASIFEKVIDFIRQVKHSSDGKDKVATLVISC</sequence>
<dbReference type="KEGG" id="ppsu:NO713_05230"/>
<gene>
    <name evidence="1" type="ORF">NO713_05230</name>
</gene>
<dbReference type="Proteomes" id="UP001153719">
    <property type="component" value="Chromosome"/>
</dbReference>
<evidence type="ECO:0000313" key="2">
    <source>
        <dbReference type="Proteomes" id="UP001153719"/>
    </source>
</evidence>
<dbReference type="AlphaFoldDB" id="A0A9W4CT06"/>
<dbReference type="RefSeq" id="WP_254174988.1">
    <property type="nucleotide sequence ID" value="NZ_LR882967.1"/>
</dbReference>
<name>A0A9W4CT06_9CYAN</name>
<evidence type="ECO:0000313" key="1">
    <source>
        <dbReference type="EMBL" id="CAD5983913.1"/>
    </source>
</evidence>
<dbReference type="EMBL" id="LR882967">
    <property type="protein sequence ID" value="CAD5983913.1"/>
    <property type="molecule type" value="Genomic_DNA"/>
</dbReference>
<reference evidence="1" key="1">
    <citation type="submission" date="2020-09" db="EMBL/GenBank/DDBJ databases">
        <authorList>
            <person name="Blom J."/>
        </authorList>
    </citation>
    <scope>NUCLEOTIDE SEQUENCE</scope>
    <source>
        <strain evidence="1">No.713</strain>
    </source>
</reference>
<protein>
    <submittedName>
        <fullName evidence="1">Uncharacterized protein</fullName>
    </submittedName>
</protein>